<comment type="caution">
    <text evidence="2">The sequence shown here is derived from an EMBL/GenBank/DDBJ whole genome shotgun (WGS) entry which is preliminary data.</text>
</comment>
<dbReference type="Proteomes" id="UP001190700">
    <property type="component" value="Unassembled WGS sequence"/>
</dbReference>
<organism evidence="2 3">
    <name type="scientific">Cymbomonas tetramitiformis</name>
    <dbReference type="NCBI Taxonomy" id="36881"/>
    <lineage>
        <taxon>Eukaryota</taxon>
        <taxon>Viridiplantae</taxon>
        <taxon>Chlorophyta</taxon>
        <taxon>Pyramimonadophyceae</taxon>
        <taxon>Pyramimonadales</taxon>
        <taxon>Pyramimonadaceae</taxon>
        <taxon>Cymbomonas</taxon>
    </lineage>
</organism>
<feature type="region of interest" description="Disordered" evidence="1">
    <location>
        <begin position="399"/>
        <end position="438"/>
    </location>
</feature>
<reference evidence="2 3" key="1">
    <citation type="journal article" date="2015" name="Genome Biol. Evol.">
        <title>Comparative Genomics of a Bacterivorous Green Alga Reveals Evolutionary Causalities and Consequences of Phago-Mixotrophic Mode of Nutrition.</title>
        <authorList>
            <person name="Burns J.A."/>
            <person name="Paasch A."/>
            <person name="Narechania A."/>
            <person name="Kim E."/>
        </authorList>
    </citation>
    <scope>NUCLEOTIDE SEQUENCE [LARGE SCALE GENOMIC DNA]</scope>
    <source>
        <strain evidence="2 3">PLY_AMNH</strain>
    </source>
</reference>
<accession>A0AAE0GP89</accession>
<evidence type="ECO:0000256" key="1">
    <source>
        <dbReference type="SAM" id="MobiDB-lite"/>
    </source>
</evidence>
<keyword evidence="3" id="KW-1185">Reference proteome</keyword>
<evidence type="ECO:0000313" key="3">
    <source>
        <dbReference type="Proteomes" id="UP001190700"/>
    </source>
</evidence>
<dbReference type="EMBL" id="LGRX02003741">
    <property type="protein sequence ID" value="KAK3281698.1"/>
    <property type="molecule type" value="Genomic_DNA"/>
</dbReference>
<evidence type="ECO:0000313" key="2">
    <source>
        <dbReference type="EMBL" id="KAK3281698.1"/>
    </source>
</evidence>
<name>A0AAE0GP89_9CHLO</name>
<sequence>MFFNDPSVLSSTPVEEGRENEYLEQLSYAFTYSTDVITILRTGGFNPKRGFTLDNETADTDFTALLSALRHVLFPVSFTDFSKILDLEHDYDFYHVVLNEIVFTVLPVVLRGTALALYTEAAREHPGDGRYILQRLRYEVEGVPDSDTDRFWVKMRSTIIDENNDPAPQLTTIRDLGDKHARINVGYSEEKRVKDLYHILTTSAKHSPFVTPLYVPIIRELRGGARFSFSTLCLRVRTVWREELPFATPAADTVPTPPPGGGGGDGDYRPKKPSFNSASAHREPTHSIKPVGEWRPEPPGALIMRWKGVGYPCILCFRLWGLTDAHHDTRGICPFTCKEAYNASRVPDAALPAGNRPLPREFAAALASFQGAGGATAQSVVLAEQQPDPPPDAAVMTFMASPADPPPSLDHAPAADSDVHSVPAEGSDTAGMPQHCGSLDFAFDSEPITMLGFAEGDED</sequence>
<gene>
    <name evidence="2" type="ORF">CYMTET_10525</name>
</gene>
<protein>
    <submittedName>
        <fullName evidence="2">Uncharacterized protein</fullName>
    </submittedName>
</protein>
<feature type="compositionally biased region" description="Basic and acidic residues" evidence="1">
    <location>
        <begin position="280"/>
        <end position="293"/>
    </location>
</feature>
<feature type="region of interest" description="Disordered" evidence="1">
    <location>
        <begin position="249"/>
        <end position="293"/>
    </location>
</feature>
<dbReference type="AlphaFoldDB" id="A0AAE0GP89"/>
<proteinExistence type="predicted"/>